<feature type="transmembrane region" description="Helical" evidence="6">
    <location>
        <begin position="150"/>
        <end position="169"/>
    </location>
</feature>
<feature type="transmembrane region" description="Helical" evidence="6">
    <location>
        <begin position="6"/>
        <end position="26"/>
    </location>
</feature>
<protein>
    <submittedName>
        <fullName evidence="7">Uncharacterized protein</fullName>
    </submittedName>
</protein>
<evidence type="ECO:0000256" key="4">
    <source>
        <dbReference type="ARBA" id="ARBA00022989"/>
    </source>
</evidence>
<comment type="caution">
    <text evidence="7">The sequence shown here is derived from an EMBL/GenBank/DDBJ whole genome shotgun (WGS) entry which is preliminary data.</text>
</comment>
<keyword evidence="4 6" id="KW-1133">Transmembrane helix</keyword>
<name>A0A2G9G3H2_9LAMI</name>
<evidence type="ECO:0000256" key="6">
    <source>
        <dbReference type="SAM" id="Phobius"/>
    </source>
</evidence>
<dbReference type="EMBL" id="NKXS01007319">
    <property type="protein sequence ID" value="PIM99862.1"/>
    <property type="molecule type" value="Genomic_DNA"/>
</dbReference>
<proteinExistence type="inferred from homology"/>
<evidence type="ECO:0000313" key="7">
    <source>
        <dbReference type="EMBL" id="PIM99862.1"/>
    </source>
</evidence>
<dbReference type="Pfam" id="PF04819">
    <property type="entry name" value="DUF716"/>
    <property type="match status" value="1"/>
</dbReference>
<evidence type="ECO:0000256" key="2">
    <source>
        <dbReference type="ARBA" id="ARBA00006948"/>
    </source>
</evidence>
<comment type="similarity">
    <text evidence="2">Belongs to the TMEM45 family.</text>
</comment>
<feature type="transmembrane region" description="Helical" evidence="6">
    <location>
        <begin position="119"/>
        <end position="138"/>
    </location>
</feature>
<dbReference type="AlphaFoldDB" id="A0A2G9G3H2"/>
<reference evidence="8" key="1">
    <citation type="journal article" date="2018" name="Gigascience">
        <title>Genome assembly of the Pink Ipe (Handroanthus impetiginosus, Bignoniaceae), a highly valued, ecologically keystone Neotropical timber forest tree.</title>
        <authorList>
            <person name="Silva-Junior O.B."/>
            <person name="Grattapaglia D."/>
            <person name="Novaes E."/>
            <person name="Collevatti R.G."/>
        </authorList>
    </citation>
    <scope>NUCLEOTIDE SEQUENCE [LARGE SCALE GENOMIC DNA]</scope>
    <source>
        <strain evidence="8">cv. UFG-1</strain>
    </source>
</reference>
<evidence type="ECO:0000256" key="5">
    <source>
        <dbReference type="ARBA" id="ARBA00023136"/>
    </source>
</evidence>
<feature type="transmembrane region" description="Helical" evidence="6">
    <location>
        <begin position="90"/>
        <end position="107"/>
    </location>
</feature>
<dbReference type="STRING" id="429701.A0A2G9G3H2"/>
<organism evidence="7 8">
    <name type="scientific">Handroanthus impetiginosus</name>
    <dbReference type="NCBI Taxonomy" id="429701"/>
    <lineage>
        <taxon>Eukaryota</taxon>
        <taxon>Viridiplantae</taxon>
        <taxon>Streptophyta</taxon>
        <taxon>Embryophyta</taxon>
        <taxon>Tracheophyta</taxon>
        <taxon>Spermatophyta</taxon>
        <taxon>Magnoliopsida</taxon>
        <taxon>eudicotyledons</taxon>
        <taxon>Gunneridae</taxon>
        <taxon>Pentapetalae</taxon>
        <taxon>asterids</taxon>
        <taxon>lamiids</taxon>
        <taxon>Lamiales</taxon>
        <taxon>Bignoniaceae</taxon>
        <taxon>Crescentiina</taxon>
        <taxon>Tabebuia alliance</taxon>
        <taxon>Handroanthus</taxon>
    </lineage>
</organism>
<keyword evidence="5 6" id="KW-0472">Membrane</keyword>
<dbReference type="PANTHER" id="PTHR46285:SF3">
    <property type="entry name" value="PROTEINASE INHIBITOR I4, SERPIN (DUF716)"/>
    <property type="match status" value="1"/>
</dbReference>
<dbReference type="PANTHER" id="PTHR46285">
    <property type="entry name" value="PROTEINASE INHIBITOR I4, SERPIN (DUF716)-RELATED"/>
    <property type="match status" value="1"/>
</dbReference>
<evidence type="ECO:0000313" key="8">
    <source>
        <dbReference type="Proteomes" id="UP000231279"/>
    </source>
</evidence>
<accession>A0A2G9G3H2</accession>
<keyword evidence="3 6" id="KW-0812">Transmembrane</keyword>
<feature type="transmembrane region" description="Helical" evidence="6">
    <location>
        <begin position="47"/>
        <end position="70"/>
    </location>
</feature>
<dbReference type="GO" id="GO:0016020">
    <property type="term" value="C:membrane"/>
    <property type="evidence" value="ECO:0007669"/>
    <property type="project" value="UniProtKB-SubCell"/>
</dbReference>
<feature type="transmembrane region" description="Helical" evidence="6">
    <location>
        <begin position="237"/>
        <end position="259"/>
    </location>
</feature>
<gene>
    <name evidence="7" type="ORF">CDL12_27639</name>
</gene>
<comment type="subcellular location">
    <subcellularLocation>
        <location evidence="1">Membrane</location>
        <topology evidence="1">Multi-pass membrane protein</topology>
    </subcellularLocation>
</comment>
<keyword evidence="8" id="KW-1185">Reference proteome</keyword>
<feature type="transmembrane region" description="Helical" evidence="6">
    <location>
        <begin position="176"/>
        <end position="198"/>
    </location>
</feature>
<dbReference type="Proteomes" id="UP000231279">
    <property type="component" value="Unassembled WGS sequence"/>
</dbReference>
<evidence type="ECO:0000256" key="1">
    <source>
        <dbReference type="ARBA" id="ARBA00004141"/>
    </source>
</evidence>
<dbReference type="OrthoDB" id="551896at2759"/>
<dbReference type="InterPro" id="IPR006904">
    <property type="entry name" value="DUF716"/>
</dbReference>
<evidence type="ECO:0000256" key="3">
    <source>
        <dbReference type="ARBA" id="ARBA00022692"/>
    </source>
</evidence>
<sequence length="297" mass="34025">MGGTSGHVSLGFAFLIIGLWHLFNCTKHHSFNPRSYSTLPWFPISRFRFLEPITIMLVTFIFILSELFIGHRPLSPDGTIPFKNLRHFEHSMMAVSFFVYAFFAALFDKVSAPCQHGLLFFLQAVAFGQELLILHLHSTDHMGIEGQYHWLLQIITFVSIVTTLLAIGYPGSFLNAFIRGFSVIFQGVWLIVMGFMLWTPKWIPKGCFLKPEVGRDAILCHGERALDRAKALVNIQFGLYLTVLTVFAMCFYLVVIKLYRDEKVEYVKVPKVCEDQEEGDYGLEDKHKVHKVHKVCV</sequence>